<evidence type="ECO:0000313" key="11">
    <source>
        <dbReference type="Proteomes" id="UP000835052"/>
    </source>
</evidence>
<feature type="region of interest" description="Disordered" evidence="8">
    <location>
        <begin position="69"/>
        <end position="100"/>
    </location>
</feature>
<dbReference type="GO" id="GO:0008053">
    <property type="term" value="P:mitochondrial fusion"/>
    <property type="evidence" value="ECO:0007669"/>
    <property type="project" value="InterPro"/>
</dbReference>
<protein>
    <submittedName>
        <fullName evidence="10">Uncharacterized protein</fullName>
    </submittedName>
</protein>
<comment type="caution">
    <text evidence="10">The sequence shown here is derived from an EMBL/GenBank/DDBJ whole genome shotgun (WGS) entry which is preliminary data.</text>
</comment>
<dbReference type="OrthoDB" id="8880065at2759"/>
<evidence type="ECO:0000313" key="10">
    <source>
        <dbReference type="EMBL" id="CAD6185544.1"/>
    </source>
</evidence>
<comment type="subcellular location">
    <subcellularLocation>
        <location evidence="1">Mitochondrion outer membrane</location>
    </subcellularLocation>
</comment>
<keyword evidence="3 9" id="KW-0812">Transmembrane</keyword>
<dbReference type="Proteomes" id="UP000835052">
    <property type="component" value="Unassembled WGS sequence"/>
</dbReference>
<name>A0A8S1GRL0_9PELO</name>
<feature type="transmembrane region" description="Helical" evidence="9">
    <location>
        <begin position="25"/>
        <end position="43"/>
    </location>
</feature>
<dbReference type="InterPro" id="IPR019429">
    <property type="entry name" value="7TM_GPCR_serpentine_rcpt_Sri"/>
</dbReference>
<evidence type="ECO:0000256" key="8">
    <source>
        <dbReference type="SAM" id="MobiDB-lite"/>
    </source>
</evidence>
<comment type="similarity">
    <text evidence="2">Belongs to the mitoguardin family.</text>
</comment>
<evidence type="ECO:0000256" key="3">
    <source>
        <dbReference type="ARBA" id="ARBA00022692"/>
    </source>
</evidence>
<dbReference type="AlphaFoldDB" id="A0A8S1GRL0"/>
<dbReference type="InterPro" id="IPR019392">
    <property type="entry name" value="Miga"/>
</dbReference>
<feature type="transmembrane region" description="Helical" evidence="9">
    <location>
        <begin position="403"/>
        <end position="426"/>
    </location>
</feature>
<proteinExistence type="inferred from homology"/>
<evidence type="ECO:0000256" key="5">
    <source>
        <dbReference type="ARBA" id="ARBA00022989"/>
    </source>
</evidence>
<feature type="transmembrane region" description="Helical" evidence="9">
    <location>
        <begin position="503"/>
        <end position="523"/>
    </location>
</feature>
<dbReference type="PANTHER" id="PTHR21508:SF5">
    <property type="entry name" value="MITOGUARDIN"/>
    <property type="match status" value="1"/>
</dbReference>
<dbReference type="PANTHER" id="PTHR21508">
    <property type="entry name" value="MITOGUARDIN"/>
    <property type="match status" value="1"/>
</dbReference>
<sequence>MTSHLIAGASSGGSNVWLAVFNKRTMLAVTSGIGIGLTIAYAFRSYFIREEKSLEKSFIEPSYLEAEPSTPFIQTPRQEGRSQSVRTRASSDDRSTRLSLRQKSTSFNPIEADIFNGYGACLELRRTLERVLENMEMVKNRSDKDMSRALKTEAIIQKLKDIEEDFAGLQHSGDIAEEVFAMKPSDSFHTLPTRTLSVLSDGSFMSAFEDFPPGIDDVEFETDASFLDNEQLVLLKEGYQAAANGDVKYRKSRAETCQCETETEFAAKLFGIRLAMERTFEDEHKRLWLWNCGRTMLADYIRHTKQDPLPFIRAFEGMQEWFKDPLHFDVFKDEVFSRGVESTSFYDVVLDFILFDSFEDLRSPPSAIYSVTRNVFLSQSMKYSTLNTVIWSMLKAKRQRLKVAHGFIAHFYNISEALMPAIILGFLGTDDRLGELCHYFKDQILQFALDIFNTQKVRYSNVEELSEDIWIVMRNRIEAIQTQMSSRIEVACPLQIPKWYSTTLSSIGCISFFVNSLGLYFLVFKSRTRTAYRYTLLYVQVG</sequence>
<dbReference type="Pfam" id="PF10327">
    <property type="entry name" value="7TM_GPCR_Sri"/>
    <property type="match status" value="1"/>
</dbReference>
<evidence type="ECO:0000256" key="1">
    <source>
        <dbReference type="ARBA" id="ARBA00004294"/>
    </source>
</evidence>
<keyword evidence="4" id="KW-1000">Mitochondrion outer membrane</keyword>
<evidence type="ECO:0000256" key="2">
    <source>
        <dbReference type="ARBA" id="ARBA00008969"/>
    </source>
</evidence>
<evidence type="ECO:0000256" key="6">
    <source>
        <dbReference type="ARBA" id="ARBA00023128"/>
    </source>
</evidence>
<dbReference type="GO" id="GO:0005741">
    <property type="term" value="C:mitochondrial outer membrane"/>
    <property type="evidence" value="ECO:0007669"/>
    <property type="project" value="UniProtKB-SubCell"/>
</dbReference>
<keyword evidence="5 9" id="KW-1133">Transmembrane helix</keyword>
<feature type="compositionally biased region" description="Polar residues" evidence="8">
    <location>
        <begin position="71"/>
        <end position="83"/>
    </location>
</feature>
<keyword evidence="11" id="KW-1185">Reference proteome</keyword>
<keyword evidence="7 9" id="KW-0472">Membrane</keyword>
<gene>
    <name evidence="10" type="ORF">CAUJ_LOCUS1463</name>
</gene>
<evidence type="ECO:0000256" key="9">
    <source>
        <dbReference type="SAM" id="Phobius"/>
    </source>
</evidence>
<dbReference type="EMBL" id="CAJGYM010000002">
    <property type="protein sequence ID" value="CAD6185544.1"/>
    <property type="molecule type" value="Genomic_DNA"/>
</dbReference>
<evidence type="ECO:0000256" key="7">
    <source>
        <dbReference type="ARBA" id="ARBA00023136"/>
    </source>
</evidence>
<evidence type="ECO:0000256" key="4">
    <source>
        <dbReference type="ARBA" id="ARBA00022787"/>
    </source>
</evidence>
<organism evidence="10 11">
    <name type="scientific">Caenorhabditis auriculariae</name>
    <dbReference type="NCBI Taxonomy" id="2777116"/>
    <lineage>
        <taxon>Eukaryota</taxon>
        <taxon>Metazoa</taxon>
        <taxon>Ecdysozoa</taxon>
        <taxon>Nematoda</taxon>
        <taxon>Chromadorea</taxon>
        <taxon>Rhabditida</taxon>
        <taxon>Rhabditina</taxon>
        <taxon>Rhabditomorpha</taxon>
        <taxon>Rhabditoidea</taxon>
        <taxon>Rhabditidae</taxon>
        <taxon>Peloderinae</taxon>
        <taxon>Caenorhabditis</taxon>
    </lineage>
</organism>
<reference evidence="10" key="1">
    <citation type="submission" date="2020-10" db="EMBL/GenBank/DDBJ databases">
        <authorList>
            <person name="Kikuchi T."/>
        </authorList>
    </citation>
    <scope>NUCLEOTIDE SEQUENCE</scope>
    <source>
        <strain evidence="10">NKZ352</strain>
    </source>
</reference>
<accession>A0A8S1GRL0</accession>
<dbReference type="Pfam" id="PF10265">
    <property type="entry name" value="Miga"/>
    <property type="match status" value="1"/>
</dbReference>
<keyword evidence="6" id="KW-0496">Mitochondrion</keyword>